<evidence type="ECO:0000313" key="12">
    <source>
        <dbReference type="EMBL" id="KAK6194654.1"/>
    </source>
</evidence>
<keyword evidence="7 8" id="KW-0687">Ribonucleoprotein</keyword>
<evidence type="ECO:0000256" key="5">
    <source>
        <dbReference type="ARBA" id="ARBA00022884"/>
    </source>
</evidence>
<dbReference type="PANTHER" id="PTHR12581">
    <property type="entry name" value="HIV-1 REV BINDING PROTEIN 2, 3"/>
    <property type="match status" value="1"/>
</dbReference>
<keyword evidence="4 8" id="KW-0698">rRNA processing</keyword>
<dbReference type="FunFam" id="3.30.1370.10:FF:000014">
    <property type="entry name" value="KRR1 small subunit processome component"/>
    <property type="match status" value="1"/>
</dbReference>
<protein>
    <recommendedName>
        <fullName evidence="8">KRR1 small subunit processome component</fullName>
    </recommendedName>
    <alternativeName>
        <fullName evidence="8">KRR-R motif-containing protein 1</fullName>
    </alternativeName>
</protein>
<dbReference type="GO" id="GO:0006364">
    <property type="term" value="P:rRNA processing"/>
    <property type="evidence" value="ECO:0007669"/>
    <property type="project" value="UniProtKB-KW"/>
</dbReference>
<evidence type="ECO:0000256" key="6">
    <source>
        <dbReference type="ARBA" id="ARBA00023242"/>
    </source>
</evidence>
<dbReference type="GO" id="GO:0032040">
    <property type="term" value="C:small-subunit processome"/>
    <property type="evidence" value="ECO:0007669"/>
    <property type="project" value="TreeGrafter"/>
</dbReference>
<keyword evidence="6 8" id="KW-0539">Nucleus</keyword>
<feature type="compositionally biased region" description="Basic and acidic residues" evidence="9">
    <location>
        <begin position="292"/>
        <end position="302"/>
    </location>
</feature>
<sequence>MAETSEDISAISHDSGKKKKFPKKKKAVIEVPEGWTEPKFTKEDNPHGMLAESSFETKFPQYRETYIKECWPLVQKVLKDHLLISELDLVEGVMSVKTTRKTWDPYIIIKARDFCKLLARSVPFEHSVKILEDKIGCDIIKISSYVRNKERFIKRRDRLIGPDGATLKAIELLTDCYILVQGRTVSVVGPYGGLNDVRDIVEQTMLNTHPVYTIKRLMIKRELMKHPELKNENWERFMPQFKKKNHQQKAKTVFKKKEYTPFPPPMPESKMDKQLASGEYFLNEKQKHVKKLMERKEKDKVAKARQQQKRRADFVPPEETSAPRKKQKTESGSIDVAGLKQKVKKAQKK</sequence>
<dbReference type="InterPro" id="IPR036612">
    <property type="entry name" value="KH_dom_type_1_sf"/>
</dbReference>
<comment type="caution">
    <text evidence="12">The sequence shown here is derived from an EMBL/GenBank/DDBJ whole genome shotgun (WGS) entry which is preliminary data.</text>
</comment>
<evidence type="ECO:0000256" key="2">
    <source>
        <dbReference type="ARBA" id="ARBA00009344"/>
    </source>
</evidence>
<name>A0AAN8QGR3_PATCE</name>
<dbReference type="InterPro" id="IPR048550">
    <property type="entry name" value="KRR1-like_KH1_euk"/>
</dbReference>
<feature type="domain" description="KRR1 small subunit processome component second KH" evidence="11">
    <location>
        <begin position="136"/>
        <end position="225"/>
    </location>
</feature>
<reference evidence="12 13" key="1">
    <citation type="submission" date="2024-01" db="EMBL/GenBank/DDBJ databases">
        <title>The genome of the rayed Mediterranean limpet Patella caerulea (Linnaeus, 1758).</title>
        <authorList>
            <person name="Anh-Thu Weber A."/>
            <person name="Halstead-Nussloch G."/>
        </authorList>
    </citation>
    <scope>NUCLEOTIDE SEQUENCE [LARGE SCALE GENOMIC DNA]</scope>
    <source>
        <strain evidence="12">AATW-2023a</strain>
        <tissue evidence="12">Whole specimen</tissue>
    </source>
</reference>
<evidence type="ECO:0000256" key="3">
    <source>
        <dbReference type="ARBA" id="ARBA00022517"/>
    </source>
</evidence>
<dbReference type="SUPFAM" id="SSF54791">
    <property type="entry name" value="Eukaryotic type KH-domain (KH-domain type I)"/>
    <property type="match status" value="1"/>
</dbReference>
<dbReference type="AlphaFoldDB" id="A0AAN8QGR3"/>
<comment type="function">
    <text evidence="8">Required for 40S ribosome biogenesis. Involved in nucleolar processing of pre-18S ribosomal RNA and ribosome assembly.</text>
</comment>
<evidence type="ECO:0000256" key="8">
    <source>
        <dbReference type="PIRNR" id="PIRNR006515"/>
    </source>
</evidence>
<dbReference type="Proteomes" id="UP001347796">
    <property type="component" value="Unassembled WGS sequence"/>
</dbReference>
<dbReference type="Gene3D" id="3.30.1370.10">
    <property type="entry name" value="K Homology domain, type 1"/>
    <property type="match status" value="2"/>
</dbReference>
<dbReference type="GO" id="GO:0003723">
    <property type="term" value="F:RNA binding"/>
    <property type="evidence" value="ECO:0007669"/>
    <property type="project" value="UniProtKB-KW"/>
</dbReference>
<feature type="domain" description="KRR1 small subunit processome component first KH" evidence="10">
    <location>
        <begin position="53"/>
        <end position="133"/>
    </location>
</feature>
<dbReference type="InterPro" id="IPR048549">
    <property type="entry name" value="KRR1-like_KH2_euk"/>
</dbReference>
<proteinExistence type="inferred from homology"/>
<keyword evidence="3 8" id="KW-0690">Ribosome biogenesis</keyword>
<evidence type="ECO:0000256" key="1">
    <source>
        <dbReference type="ARBA" id="ARBA00004604"/>
    </source>
</evidence>
<accession>A0AAN8QGR3</accession>
<evidence type="ECO:0000313" key="13">
    <source>
        <dbReference type="Proteomes" id="UP001347796"/>
    </source>
</evidence>
<dbReference type="CDD" id="cd22393">
    <property type="entry name" value="KH-I_KRR1_rpt1"/>
    <property type="match status" value="1"/>
</dbReference>
<dbReference type="EMBL" id="JAZGQO010000001">
    <property type="protein sequence ID" value="KAK6194654.1"/>
    <property type="molecule type" value="Genomic_DNA"/>
</dbReference>
<gene>
    <name evidence="12" type="ORF">SNE40_000251</name>
</gene>
<comment type="subunit">
    <text evidence="8">Component of the ribosomal small subunit (SSU) processome.</text>
</comment>
<keyword evidence="13" id="KW-1185">Reference proteome</keyword>
<dbReference type="InterPro" id="IPR048548">
    <property type="entry name" value="KRR1-like_KH2"/>
</dbReference>
<evidence type="ECO:0000256" key="9">
    <source>
        <dbReference type="SAM" id="MobiDB-lite"/>
    </source>
</evidence>
<dbReference type="InterPro" id="IPR024166">
    <property type="entry name" value="rRNA_assembly_KRR1"/>
</dbReference>
<dbReference type="Pfam" id="PF21800">
    <property type="entry name" value="KH_KRR1_2nd"/>
    <property type="match status" value="1"/>
</dbReference>
<dbReference type="PANTHER" id="PTHR12581:SF0">
    <property type="entry name" value="KRR1 SMALL SUBUNIT PROCESSOME COMPONENT HOMOLOG"/>
    <property type="match status" value="1"/>
</dbReference>
<keyword evidence="5 8" id="KW-0694">RNA-binding</keyword>
<organism evidence="12 13">
    <name type="scientific">Patella caerulea</name>
    <name type="common">Rayed Mediterranean limpet</name>
    <dbReference type="NCBI Taxonomy" id="87958"/>
    <lineage>
        <taxon>Eukaryota</taxon>
        <taxon>Metazoa</taxon>
        <taxon>Spiralia</taxon>
        <taxon>Lophotrochozoa</taxon>
        <taxon>Mollusca</taxon>
        <taxon>Gastropoda</taxon>
        <taxon>Patellogastropoda</taxon>
        <taxon>Patelloidea</taxon>
        <taxon>Patellidae</taxon>
        <taxon>Patella</taxon>
    </lineage>
</organism>
<evidence type="ECO:0000256" key="4">
    <source>
        <dbReference type="ARBA" id="ARBA00022552"/>
    </source>
</evidence>
<comment type="similarity">
    <text evidence="2 8">Belongs to the KRR1 family.</text>
</comment>
<evidence type="ECO:0000259" key="10">
    <source>
        <dbReference type="Pfam" id="PF17903"/>
    </source>
</evidence>
<evidence type="ECO:0000259" key="11">
    <source>
        <dbReference type="Pfam" id="PF21800"/>
    </source>
</evidence>
<dbReference type="Pfam" id="PF17903">
    <property type="entry name" value="KH_KRR1_1st"/>
    <property type="match status" value="1"/>
</dbReference>
<dbReference type="PIRSF" id="PIRSF006515">
    <property type="entry name" value="KRR1"/>
    <property type="match status" value="1"/>
</dbReference>
<feature type="region of interest" description="Disordered" evidence="9">
    <location>
        <begin position="292"/>
        <end position="349"/>
    </location>
</feature>
<comment type="subcellular location">
    <subcellularLocation>
        <location evidence="1 8">Nucleus</location>
        <location evidence="1 8">Nucleolus</location>
    </subcellularLocation>
</comment>
<evidence type="ECO:0000256" key="7">
    <source>
        <dbReference type="ARBA" id="ARBA00023274"/>
    </source>
</evidence>
<feature type="region of interest" description="Disordered" evidence="9">
    <location>
        <begin position="1"/>
        <end position="25"/>
    </location>
</feature>
<dbReference type="CDD" id="cd22394">
    <property type="entry name" value="KH-I_KRR1_rpt2"/>
    <property type="match status" value="1"/>
</dbReference>
<feature type="compositionally biased region" description="Basic residues" evidence="9">
    <location>
        <begin position="16"/>
        <end position="25"/>
    </location>
</feature>
<dbReference type="InterPro" id="IPR041174">
    <property type="entry name" value="KRR1-like_KH1"/>
</dbReference>